<dbReference type="EMBL" id="UINC01001637">
    <property type="protein sequence ID" value="SUZ85452.1"/>
    <property type="molecule type" value="Genomic_DNA"/>
</dbReference>
<evidence type="ECO:0000259" key="1">
    <source>
        <dbReference type="Pfam" id="PF07715"/>
    </source>
</evidence>
<reference evidence="2" key="1">
    <citation type="submission" date="2018-05" db="EMBL/GenBank/DDBJ databases">
        <authorList>
            <person name="Lanie J.A."/>
            <person name="Ng W.-L."/>
            <person name="Kazmierczak K.M."/>
            <person name="Andrzejewski T.M."/>
            <person name="Davidsen T.M."/>
            <person name="Wayne K.J."/>
            <person name="Tettelin H."/>
            <person name="Glass J.I."/>
            <person name="Rusch D."/>
            <person name="Podicherti R."/>
            <person name="Tsui H.-C.T."/>
            <person name="Winkler M.E."/>
        </authorList>
    </citation>
    <scope>NUCLEOTIDE SEQUENCE</scope>
</reference>
<sequence>MRRSFPGKHKALTLAIMLAATSLPVAAQQSDDDETDIEEVVVTGSFIRGTPLDAPSPVQVIDRDSIEAQGAAIIWDVIKNLEINSGSITNAMVAGENPGEYSQVEGTANVNLRNLGENSTLTLINGKRMAPAGSNTKVGGEFVDINSIPLVMTERIEVLTDGGSALYGADAVAGVINIIMRTEFEGFEISGDIQGLDQSGGRNLNDTTLGAIWGWSSDSGDTHFVLSAEHFERDPVPITMGNFYDENSEFLGTVGSPGSLISSPAFGAQLSPGWINTDVMEQNVREGGLGTTVHTDPGCYTFETHDGSPMVFSSKRATRGERGGTCREDTTEYMYISGEAERDSFAASFSHTFEDGTEFSVFSHYSDMTTVRSDDGYNATRGPTVFLAQPGAYARNPYYGWNAIGQTLELGWFAPYVGLTRPTAADIPNAPVAGANGGPNTALWTSVRDGLPRKGGRNNETWTNSSSIQASLRGDFEFGDRTLNYDVSYSFSQSSLEASYLSYARDRAEMAANGLGGPNCVPNGSGTFDFTAVPGPFGGAVPQAWDFYAPGLIQTFFPGYVFTTRESMSFGLTSNNQGQGDCMFYNPFISSLDGSGQANSRELMDWMNERINRTDKRNRLGVFDAVVSGELMEMAGGTAQFAVGAQYRDRNTLSHAADQNYPGLPSRILSWGADGEPDAYHYVSNNYECAMCAFNYDHSRDTKAV</sequence>
<dbReference type="AlphaFoldDB" id="A0A381R184"/>
<feature type="non-terminal residue" evidence="2">
    <location>
        <position position="705"/>
    </location>
</feature>
<proteinExistence type="predicted"/>
<organism evidence="2">
    <name type="scientific">marine metagenome</name>
    <dbReference type="NCBI Taxonomy" id="408172"/>
    <lineage>
        <taxon>unclassified sequences</taxon>
        <taxon>metagenomes</taxon>
        <taxon>ecological metagenomes</taxon>
    </lineage>
</organism>
<gene>
    <name evidence="2" type="ORF">METZ01_LOCUS38306</name>
</gene>
<protein>
    <recommendedName>
        <fullName evidence="1">TonB-dependent receptor plug domain-containing protein</fullName>
    </recommendedName>
</protein>
<dbReference type="InterPro" id="IPR037066">
    <property type="entry name" value="Plug_dom_sf"/>
</dbReference>
<dbReference type="SUPFAM" id="SSF56935">
    <property type="entry name" value="Porins"/>
    <property type="match status" value="1"/>
</dbReference>
<dbReference type="PANTHER" id="PTHR47234:SF3">
    <property type="entry name" value="SECRETIN_TONB SHORT N-TERMINAL DOMAIN-CONTAINING PROTEIN"/>
    <property type="match status" value="1"/>
</dbReference>
<evidence type="ECO:0000313" key="2">
    <source>
        <dbReference type="EMBL" id="SUZ85452.1"/>
    </source>
</evidence>
<dbReference type="Gene3D" id="2.170.130.10">
    <property type="entry name" value="TonB-dependent receptor, plug domain"/>
    <property type="match status" value="1"/>
</dbReference>
<feature type="domain" description="TonB-dependent receptor plug" evidence="1">
    <location>
        <begin position="52"/>
        <end position="175"/>
    </location>
</feature>
<name>A0A381R184_9ZZZZ</name>
<dbReference type="PANTHER" id="PTHR47234">
    <property type="match status" value="1"/>
</dbReference>
<accession>A0A381R184</accession>
<dbReference type="Pfam" id="PF07715">
    <property type="entry name" value="Plug"/>
    <property type="match status" value="1"/>
</dbReference>
<dbReference type="InterPro" id="IPR012910">
    <property type="entry name" value="Plug_dom"/>
</dbReference>